<protein>
    <recommendedName>
        <fullName evidence="5">SH2 domain-containing protein</fullName>
    </recommendedName>
</protein>
<dbReference type="InterPro" id="IPR036860">
    <property type="entry name" value="SH2_dom_sf"/>
</dbReference>
<evidence type="ECO:0000256" key="1">
    <source>
        <dbReference type="ARBA" id="ARBA00022553"/>
    </source>
</evidence>
<keyword evidence="1" id="KW-0597">Phosphoprotein</keyword>
<accession>A0AAV6GMG8</accession>
<dbReference type="Proteomes" id="UP000823561">
    <property type="component" value="Chromosome 9"/>
</dbReference>
<dbReference type="InterPro" id="IPR039111">
    <property type="entry name" value="STAP1/STAP2"/>
</dbReference>
<sequence>MATPKRLGRQKLQLPTSYYEGFLEVRALKDTASRRLWTCLCGDALFFFNSSKENQYVEKLEVSTFISISDDSIPDKNLNTAGLVIHTKNDDIRLTAPSLESRELWKGFILTVKELSVPKSLNLLPGQVHMMREAVDKEMERRGALTSSTPPPPIPTKFTTEATSPLYLPVVSEMPACFETVSRTEAEILLERNPDKGNLLLRPGRDGTSFAVTTRQDLNGSVFKHYRVSRKSDGGFYIDVEKPIHCATLHDVVSCLVVKTAGALQPFILDEPYEENITFVQANQENGEKSMQSVSPHLKSPSIPEREPSPEADFEENLYLNPDDEVEENEEVPLPRMETPPPKPLPRQKVNRGPLIHQHTLPADLRSISGPGRTALKPPKPLPALPRGVHPSFTPGVAGANAQINNLQSLALTSELQRKLEQRRAKES</sequence>
<dbReference type="PROSITE" id="PS50001">
    <property type="entry name" value="SH2"/>
    <property type="match status" value="1"/>
</dbReference>
<dbReference type="InterPro" id="IPR001849">
    <property type="entry name" value="PH_domain"/>
</dbReference>
<feature type="region of interest" description="Disordered" evidence="4">
    <location>
        <begin position="364"/>
        <end position="397"/>
    </location>
</feature>
<gene>
    <name evidence="6" type="ORF">AALO_G00130510</name>
</gene>
<evidence type="ECO:0000256" key="2">
    <source>
        <dbReference type="ARBA" id="ARBA00022999"/>
    </source>
</evidence>
<evidence type="ECO:0000256" key="4">
    <source>
        <dbReference type="SAM" id="MobiDB-lite"/>
    </source>
</evidence>
<reference evidence="6" key="1">
    <citation type="submission" date="2020-10" db="EMBL/GenBank/DDBJ databases">
        <title>Chromosome-scale genome assembly of the Allis shad, Alosa alosa.</title>
        <authorList>
            <person name="Margot Z."/>
            <person name="Christophe K."/>
            <person name="Cabau C."/>
            <person name="Louis A."/>
            <person name="Berthelot C."/>
            <person name="Parey E."/>
            <person name="Roest Crollius H."/>
            <person name="Montfort J."/>
            <person name="Robinson-Rechavi M."/>
            <person name="Bucao C."/>
            <person name="Bouchez O."/>
            <person name="Gislard M."/>
            <person name="Lluch J."/>
            <person name="Milhes M."/>
            <person name="Lampietro C."/>
            <person name="Lopez Roques C."/>
            <person name="Donnadieu C."/>
            <person name="Braasch I."/>
            <person name="Desvignes T."/>
            <person name="Postlethwait J."/>
            <person name="Bobe J."/>
            <person name="Guiguen Y."/>
        </authorList>
    </citation>
    <scope>NUCLEOTIDE SEQUENCE</scope>
    <source>
        <strain evidence="6">M-15738</strain>
        <tissue evidence="6">Blood</tissue>
    </source>
</reference>
<feature type="region of interest" description="Disordered" evidence="4">
    <location>
        <begin position="324"/>
        <end position="347"/>
    </location>
</feature>
<dbReference type="SMART" id="SM00233">
    <property type="entry name" value="PH"/>
    <property type="match status" value="1"/>
</dbReference>
<dbReference type="Pfam" id="PF00017">
    <property type="entry name" value="SH2"/>
    <property type="match status" value="1"/>
</dbReference>
<dbReference type="Gene3D" id="3.30.505.10">
    <property type="entry name" value="SH2 domain"/>
    <property type="match status" value="1"/>
</dbReference>
<proteinExistence type="predicted"/>
<comment type="caution">
    <text evidence="6">The sequence shown here is derived from an EMBL/GenBank/DDBJ whole genome shotgun (WGS) entry which is preliminary data.</text>
</comment>
<evidence type="ECO:0000313" key="6">
    <source>
        <dbReference type="EMBL" id="KAG5276313.1"/>
    </source>
</evidence>
<name>A0AAV6GMG8_9TELE</name>
<dbReference type="EMBL" id="JADWDJ010000009">
    <property type="protein sequence ID" value="KAG5276313.1"/>
    <property type="molecule type" value="Genomic_DNA"/>
</dbReference>
<dbReference type="SUPFAM" id="SSF55550">
    <property type="entry name" value="SH2 domain"/>
    <property type="match status" value="1"/>
</dbReference>
<dbReference type="PANTHER" id="PTHR16186">
    <property type="entry name" value="SIGNAL-TRANSDUCING ADAPTOR PROTEIN-RELATED"/>
    <property type="match status" value="1"/>
</dbReference>
<dbReference type="PANTHER" id="PTHR16186:SF11">
    <property type="entry name" value="SIGNAL-TRANSDUCING ADAPTOR PROTEIN 2"/>
    <property type="match status" value="1"/>
</dbReference>
<keyword evidence="2 3" id="KW-0727">SH2 domain</keyword>
<dbReference type="Gene3D" id="2.30.29.30">
    <property type="entry name" value="Pleckstrin-homology domain (PH domain)/Phosphotyrosine-binding domain (PTB)"/>
    <property type="match status" value="1"/>
</dbReference>
<dbReference type="GO" id="GO:0035591">
    <property type="term" value="F:signaling adaptor activity"/>
    <property type="evidence" value="ECO:0007669"/>
    <property type="project" value="InterPro"/>
</dbReference>
<organism evidence="6 7">
    <name type="scientific">Alosa alosa</name>
    <name type="common">allis shad</name>
    <dbReference type="NCBI Taxonomy" id="278164"/>
    <lineage>
        <taxon>Eukaryota</taxon>
        <taxon>Metazoa</taxon>
        <taxon>Chordata</taxon>
        <taxon>Craniata</taxon>
        <taxon>Vertebrata</taxon>
        <taxon>Euteleostomi</taxon>
        <taxon>Actinopterygii</taxon>
        <taxon>Neopterygii</taxon>
        <taxon>Teleostei</taxon>
        <taxon>Clupei</taxon>
        <taxon>Clupeiformes</taxon>
        <taxon>Clupeoidei</taxon>
        <taxon>Clupeidae</taxon>
        <taxon>Alosa</taxon>
    </lineage>
</organism>
<dbReference type="SUPFAM" id="SSF50729">
    <property type="entry name" value="PH domain-like"/>
    <property type="match status" value="1"/>
</dbReference>
<feature type="domain" description="SH2" evidence="5">
    <location>
        <begin position="166"/>
        <end position="273"/>
    </location>
</feature>
<dbReference type="AlphaFoldDB" id="A0AAV6GMG8"/>
<keyword evidence="7" id="KW-1185">Reference proteome</keyword>
<evidence type="ECO:0000259" key="5">
    <source>
        <dbReference type="PROSITE" id="PS50001"/>
    </source>
</evidence>
<dbReference type="InterPro" id="IPR011993">
    <property type="entry name" value="PH-like_dom_sf"/>
</dbReference>
<feature type="region of interest" description="Disordered" evidence="4">
    <location>
        <begin position="287"/>
        <end position="312"/>
    </location>
</feature>
<evidence type="ECO:0000256" key="3">
    <source>
        <dbReference type="PROSITE-ProRule" id="PRU00191"/>
    </source>
</evidence>
<dbReference type="InterPro" id="IPR000980">
    <property type="entry name" value="SH2"/>
</dbReference>
<evidence type="ECO:0000313" key="7">
    <source>
        <dbReference type="Proteomes" id="UP000823561"/>
    </source>
</evidence>